<sequence length="122" mass="13869">MSSEDSMMLFKVVSQDFIPDERLLFGRPGGLPFASWAQRFFKMLACVGGERSVFTVWEVIGSSSGKRFLVWIESLENEEHLDVDSCEIRDDSVLYNDGWVKDCMDKEFGSDAGVRFWSSFSG</sequence>
<gene>
    <name evidence="1" type="ORF">Tco_1081854</name>
</gene>
<dbReference type="Proteomes" id="UP001151760">
    <property type="component" value="Unassembled WGS sequence"/>
</dbReference>
<dbReference type="EMBL" id="BQNB010020163">
    <property type="protein sequence ID" value="GJT93009.1"/>
    <property type="molecule type" value="Genomic_DNA"/>
</dbReference>
<comment type="caution">
    <text evidence="1">The sequence shown here is derived from an EMBL/GenBank/DDBJ whole genome shotgun (WGS) entry which is preliminary data.</text>
</comment>
<protein>
    <submittedName>
        <fullName evidence="1">Uncharacterized protein</fullName>
    </submittedName>
</protein>
<reference evidence="1" key="2">
    <citation type="submission" date="2022-01" db="EMBL/GenBank/DDBJ databases">
        <authorList>
            <person name="Yamashiro T."/>
            <person name="Shiraishi A."/>
            <person name="Satake H."/>
            <person name="Nakayama K."/>
        </authorList>
    </citation>
    <scope>NUCLEOTIDE SEQUENCE</scope>
</reference>
<accession>A0ABQ5HYU7</accession>
<evidence type="ECO:0000313" key="1">
    <source>
        <dbReference type="EMBL" id="GJT93009.1"/>
    </source>
</evidence>
<name>A0ABQ5HYU7_9ASTR</name>
<keyword evidence="2" id="KW-1185">Reference proteome</keyword>
<organism evidence="1 2">
    <name type="scientific">Tanacetum coccineum</name>
    <dbReference type="NCBI Taxonomy" id="301880"/>
    <lineage>
        <taxon>Eukaryota</taxon>
        <taxon>Viridiplantae</taxon>
        <taxon>Streptophyta</taxon>
        <taxon>Embryophyta</taxon>
        <taxon>Tracheophyta</taxon>
        <taxon>Spermatophyta</taxon>
        <taxon>Magnoliopsida</taxon>
        <taxon>eudicotyledons</taxon>
        <taxon>Gunneridae</taxon>
        <taxon>Pentapetalae</taxon>
        <taxon>asterids</taxon>
        <taxon>campanulids</taxon>
        <taxon>Asterales</taxon>
        <taxon>Asteraceae</taxon>
        <taxon>Asteroideae</taxon>
        <taxon>Anthemideae</taxon>
        <taxon>Anthemidinae</taxon>
        <taxon>Tanacetum</taxon>
    </lineage>
</organism>
<evidence type="ECO:0000313" key="2">
    <source>
        <dbReference type="Proteomes" id="UP001151760"/>
    </source>
</evidence>
<reference evidence="1" key="1">
    <citation type="journal article" date="2022" name="Int. J. Mol. Sci.">
        <title>Draft Genome of Tanacetum Coccineum: Genomic Comparison of Closely Related Tanacetum-Family Plants.</title>
        <authorList>
            <person name="Yamashiro T."/>
            <person name="Shiraishi A."/>
            <person name="Nakayama K."/>
            <person name="Satake H."/>
        </authorList>
    </citation>
    <scope>NUCLEOTIDE SEQUENCE</scope>
</reference>
<proteinExistence type="predicted"/>